<keyword evidence="6" id="KW-0238">DNA-binding</keyword>
<dbReference type="GO" id="GO:0003677">
    <property type="term" value="F:DNA binding"/>
    <property type="evidence" value="ECO:0007669"/>
    <property type="project" value="UniProtKB-KW"/>
</dbReference>
<dbReference type="SUPFAM" id="SSF52172">
    <property type="entry name" value="CheY-like"/>
    <property type="match status" value="1"/>
</dbReference>
<evidence type="ECO:0000256" key="1">
    <source>
        <dbReference type="ARBA" id="ARBA00004496"/>
    </source>
</evidence>
<dbReference type="Pfam" id="PF00072">
    <property type="entry name" value="Response_reg"/>
    <property type="match status" value="1"/>
</dbReference>
<accession>A0A179SQB7</accession>
<dbReference type="Gene3D" id="1.10.10.10">
    <property type="entry name" value="Winged helix-like DNA-binding domain superfamily/Winged helix DNA-binding domain"/>
    <property type="match status" value="1"/>
</dbReference>
<dbReference type="PROSITE" id="PS50110">
    <property type="entry name" value="RESPONSE_REGULATORY"/>
    <property type="match status" value="1"/>
</dbReference>
<dbReference type="InterPro" id="IPR024187">
    <property type="entry name" value="Sig_transdc_resp-reg_cit/mal"/>
</dbReference>
<dbReference type="STRING" id="152268.A6K24_12640"/>
<evidence type="ECO:0000313" key="12">
    <source>
        <dbReference type="Proteomes" id="UP000078534"/>
    </source>
</evidence>
<evidence type="ECO:0000256" key="7">
    <source>
        <dbReference type="ARBA" id="ARBA00023159"/>
    </source>
</evidence>
<keyword evidence="8" id="KW-0804">Transcription</keyword>
<dbReference type="InterPro" id="IPR011006">
    <property type="entry name" value="CheY-like_superfamily"/>
</dbReference>
<evidence type="ECO:0000256" key="2">
    <source>
        <dbReference type="ARBA" id="ARBA00022490"/>
    </source>
</evidence>
<keyword evidence="5" id="KW-0805">Transcription regulation</keyword>
<dbReference type="OrthoDB" id="9759232at2"/>
<dbReference type="InterPro" id="IPR051271">
    <property type="entry name" value="2C-system_Tx_regulators"/>
</dbReference>
<dbReference type="GO" id="GO:0000156">
    <property type="term" value="F:phosphorelay response regulator activity"/>
    <property type="evidence" value="ECO:0007669"/>
    <property type="project" value="TreeGrafter"/>
</dbReference>
<dbReference type="PIRSF" id="PIRSF006171">
    <property type="entry name" value="RR_citrat_malat"/>
    <property type="match status" value="1"/>
</dbReference>
<dbReference type="GO" id="GO:0005737">
    <property type="term" value="C:cytoplasm"/>
    <property type="evidence" value="ECO:0007669"/>
    <property type="project" value="UniProtKB-SubCell"/>
</dbReference>
<dbReference type="InterPro" id="IPR001789">
    <property type="entry name" value="Sig_transdc_resp-reg_receiver"/>
</dbReference>
<comment type="caution">
    <text evidence="11">The sequence shown here is derived from an EMBL/GenBank/DDBJ whole genome shotgun (WGS) entry which is preliminary data.</text>
</comment>
<keyword evidence="7" id="KW-0010">Activator</keyword>
<feature type="modified residue" description="4-aspartylphosphate" evidence="9">
    <location>
        <position position="54"/>
    </location>
</feature>
<dbReference type="GO" id="GO:0003700">
    <property type="term" value="F:DNA-binding transcription factor activity"/>
    <property type="evidence" value="ECO:0007669"/>
    <property type="project" value="InterPro"/>
</dbReference>
<feature type="domain" description="Response regulatory" evidence="10">
    <location>
        <begin position="3"/>
        <end position="119"/>
    </location>
</feature>
<keyword evidence="3 9" id="KW-0597">Phosphoprotein</keyword>
<dbReference type="RefSeq" id="WP_066339891.1">
    <property type="nucleotide sequence ID" value="NZ_LWSG01000045.1"/>
</dbReference>
<keyword evidence="12" id="KW-1185">Reference proteome</keyword>
<dbReference type="Gene3D" id="3.40.50.2300">
    <property type="match status" value="1"/>
</dbReference>
<evidence type="ECO:0000256" key="5">
    <source>
        <dbReference type="ARBA" id="ARBA00023015"/>
    </source>
</evidence>
<evidence type="ECO:0000256" key="8">
    <source>
        <dbReference type="ARBA" id="ARBA00023163"/>
    </source>
</evidence>
<comment type="subcellular location">
    <subcellularLocation>
        <location evidence="1">Cytoplasm</location>
    </subcellularLocation>
</comment>
<name>A0A179SQB7_9BACI</name>
<dbReference type="InterPro" id="IPR036388">
    <property type="entry name" value="WH-like_DNA-bd_sf"/>
</dbReference>
<reference evidence="12" key="1">
    <citation type="submission" date="2016-04" db="EMBL/GenBank/DDBJ databases">
        <authorList>
            <person name="Lyu Z."/>
            <person name="Lyu W."/>
        </authorList>
    </citation>
    <scope>NUCLEOTIDE SEQUENCE [LARGE SCALE GENOMIC DNA]</scope>
    <source>
        <strain evidence="12">C44</strain>
    </source>
</reference>
<dbReference type="PANTHER" id="PTHR45526:SF1">
    <property type="entry name" value="TRANSCRIPTIONAL REGULATORY PROTEIN DCUR-RELATED"/>
    <property type="match status" value="1"/>
</dbReference>
<dbReference type="AlphaFoldDB" id="A0A179SQB7"/>
<proteinExistence type="predicted"/>
<evidence type="ECO:0000313" key="11">
    <source>
        <dbReference type="EMBL" id="OAS82492.1"/>
    </source>
</evidence>
<protein>
    <submittedName>
        <fullName evidence="11">Transcriptional regulator</fullName>
    </submittedName>
</protein>
<evidence type="ECO:0000256" key="6">
    <source>
        <dbReference type="ARBA" id="ARBA00023125"/>
    </source>
</evidence>
<dbReference type="PANTHER" id="PTHR45526">
    <property type="entry name" value="TRANSCRIPTIONAL REGULATORY PROTEIN DPIA"/>
    <property type="match status" value="1"/>
</dbReference>
<evidence type="ECO:0000256" key="3">
    <source>
        <dbReference type="ARBA" id="ARBA00022553"/>
    </source>
</evidence>
<dbReference type="EMBL" id="LWSG01000045">
    <property type="protein sequence ID" value="OAS82492.1"/>
    <property type="molecule type" value="Genomic_DNA"/>
</dbReference>
<gene>
    <name evidence="11" type="ORF">A6K24_12640</name>
</gene>
<organism evidence="11 12">
    <name type="scientific">Metabacillus litoralis</name>
    <dbReference type="NCBI Taxonomy" id="152268"/>
    <lineage>
        <taxon>Bacteria</taxon>
        <taxon>Bacillati</taxon>
        <taxon>Bacillota</taxon>
        <taxon>Bacilli</taxon>
        <taxon>Bacillales</taxon>
        <taxon>Bacillaceae</taxon>
        <taxon>Metabacillus</taxon>
    </lineage>
</organism>
<evidence type="ECO:0000256" key="9">
    <source>
        <dbReference type="PROSITE-ProRule" id="PRU00169"/>
    </source>
</evidence>
<dbReference type="SMART" id="SM00448">
    <property type="entry name" value="REC"/>
    <property type="match status" value="1"/>
</dbReference>
<evidence type="ECO:0000256" key="4">
    <source>
        <dbReference type="ARBA" id="ARBA00023012"/>
    </source>
</evidence>
<dbReference type="Proteomes" id="UP000078534">
    <property type="component" value="Unassembled WGS sequence"/>
</dbReference>
<sequence length="235" mass="26894">MISVLIVEDDPMVAEFNKRYLEQVGGFQLVSVVSSTNTALQILEKQTVDLLLLDIFMPGKSGIELLLHIRETGMKVDIIFITAASDRDRIQTALRYGAVDYLIKPFEYDRFKEALSAYREKFMFMKKQQVLSQKELDRQILYKESKVIAEELPKGLTKSTLQVIWDTVQSLGQAPFSTEDIAGRVGISRVSVRKYLKFLSDIDAIFVQVHYGTIGRPIYQYTYNKGKETSVKNFL</sequence>
<dbReference type="CDD" id="cd19925">
    <property type="entry name" value="REC_citrate_TCS"/>
    <property type="match status" value="1"/>
</dbReference>
<keyword evidence="4" id="KW-0902">Two-component regulatory system</keyword>
<keyword evidence="2" id="KW-0963">Cytoplasm</keyword>
<evidence type="ECO:0000259" key="10">
    <source>
        <dbReference type="PROSITE" id="PS50110"/>
    </source>
</evidence>